<dbReference type="KEGG" id="lmb:C9I47_2049"/>
<protein>
    <submittedName>
        <fullName evidence="16">TonB-dependent receptor</fullName>
    </submittedName>
</protein>
<evidence type="ECO:0000256" key="8">
    <source>
        <dbReference type="ARBA" id="ARBA00023077"/>
    </source>
</evidence>
<keyword evidence="13" id="KW-0732">Signal</keyword>
<keyword evidence="10 11" id="KW-0998">Cell outer membrane</keyword>
<dbReference type="PANTHER" id="PTHR32552:SF81">
    <property type="entry name" value="TONB-DEPENDENT OUTER MEMBRANE RECEPTOR"/>
    <property type="match status" value="1"/>
</dbReference>
<keyword evidence="3 11" id="KW-1134">Transmembrane beta strand</keyword>
<keyword evidence="4" id="KW-0410">Iron transport</keyword>
<sequence length="889" mass="96169">MNVRKPVTRKPAIRKPAIRKPAPRLLVLSIACALATVPVAQARAQDAVATDADPQDEARTTTLSGLVVTAQKREEILQDVPIAITALPEQLLQDTGVRDIKDVQLLVPGLTVSSTQSEVQTVARIRGIGTVGDNAGLESSVGVVIDGVYRPRNGVGFGDLGEIERIEVLKGPQGTVFGKNTSAGVINVITRRPDYNTYVDGELTVGNYGALGVAGTFNSALGENSALRVYAAKRQRDGWVDVHTGGGPRREDEDYDQNFHSLRGQLLLEPTDTLDINFIADFTSREENCCTAVTLVRGATAPIIDALAPDEGVIPVADPSRREVWSNRSTEQDLKDKGLSMEVNWETPWFGGATLTSITASRDWEAINGLDFDFSTADLIYRNADRDESFTGFETLTQELRLTGSTDAFDWMVGAFYSDEDLKRNDSYRVGAGYEPYVSTLVFQRVAAGVTGLGLPIDTSNPAAFFSQVTGQPFGTGFSGLGALDRYQQNAKSYALFTNNTWHATDALDLTLGLRYTREDKELDSVYSNPNGSPGCAAALADPAGGVAQALLARGVPLGALTPEQQAALLGQLAPQVVGFMCLPWANALHNGRSSHQEREEKEWSGTLKAAYRWNDSVMTYVSAARGYKAGGFNLDRVQSADGQSSSGAGIVPVADTSFPGEFVDSYELGAKTTWMDGNLLLNATLFHQTYEDFQLNSFLGTSFVVRSIPEVVSQGIDTEVLWQTPIEGLMVQGGLTYADTRYGDETPTAEFVFPGPLYKLPGSRASFAPLWSGSASVTYQWEFGGNLMGRFNIGGKYMSDFNTGSDLDAEKVQEGYAVFNARLGIGSRDRRWMVELWGQNIFDEDYIQVAFDAPLQAPGSPAPGDPLNSYNGFPGAPAMYGVTLRVHY</sequence>
<feature type="domain" description="TonB-dependent receptor-like beta-barrel" evidence="14">
    <location>
        <begin position="359"/>
        <end position="842"/>
    </location>
</feature>
<evidence type="ECO:0000256" key="7">
    <source>
        <dbReference type="ARBA" id="ARBA00023065"/>
    </source>
</evidence>
<dbReference type="SUPFAM" id="SSF56935">
    <property type="entry name" value="Porins"/>
    <property type="match status" value="1"/>
</dbReference>
<dbReference type="GO" id="GO:0009279">
    <property type="term" value="C:cell outer membrane"/>
    <property type="evidence" value="ECO:0007669"/>
    <property type="project" value="UniProtKB-SubCell"/>
</dbReference>
<evidence type="ECO:0000259" key="14">
    <source>
        <dbReference type="Pfam" id="PF00593"/>
    </source>
</evidence>
<keyword evidence="7" id="KW-0406">Ion transport</keyword>
<dbReference type="Pfam" id="PF00593">
    <property type="entry name" value="TonB_dep_Rec_b-barrel"/>
    <property type="match status" value="1"/>
</dbReference>
<feature type="signal peptide" evidence="13">
    <location>
        <begin position="1"/>
        <end position="42"/>
    </location>
</feature>
<evidence type="ECO:0000256" key="3">
    <source>
        <dbReference type="ARBA" id="ARBA00022452"/>
    </source>
</evidence>
<comment type="subcellular location">
    <subcellularLocation>
        <location evidence="1 11">Cell outer membrane</location>
        <topology evidence="1 11">Multi-pass membrane protein</topology>
    </subcellularLocation>
</comment>
<dbReference type="OrthoDB" id="127311at2"/>
<proteinExistence type="inferred from homology"/>
<dbReference type="GO" id="GO:0006826">
    <property type="term" value="P:iron ion transport"/>
    <property type="evidence" value="ECO:0007669"/>
    <property type="project" value="UniProtKB-KW"/>
</dbReference>
<reference evidence="16 17" key="1">
    <citation type="submission" date="2018-05" db="EMBL/GenBank/DDBJ databases">
        <title>The complete genome of Lysobacter maris HZ9B, a marine bacterium antagonistic against terrestrial plant pathogens.</title>
        <authorList>
            <person name="Zhang X.-Q."/>
        </authorList>
    </citation>
    <scope>NUCLEOTIDE SEQUENCE [LARGE SCALE GENOMIC DNA]</scope>
    <source>
        <strain evidence="16 17">HZ9B</strain>
    </source>
</reference>
<dbReference type="Pfam" id="PF07715">
    <property type="entry name" value="Plug"/>
    <property type="match status" value="1"/>
</dbReference>
<evidence type="ECO:0000256" key="9">
    <source>
        <dbReference type="ARBA" id="ARBA00023136"/>
    </source>
</evidence>
<dbReference type="EMBL" id="CP029843">
    <property type="protein sequence ID" value="AWV07732.1"/>
    <property type="molecule type" value="Genomic_DNA"/>
</dbReference>
<dbReference type="AlphaFoldDB" id="A0A2U9T831"/>
<organism evidence="16 17">
    <name type="scientific">Marilutibacter maris</name>
    <dbReference type="NCBI Taxonomy" id="1605891"/>
    <lineage>
        <taxon>Bacteria</taxon>
        <taxon>Pseudomonadati</taxon>
        <taxon>Pseudomonadota</taxon>
        <taxon>Gammaproteobacteria</taxon>
        <taxon>Lysobacterales</taxon>
        <taxon>Lysobacteraceae</taxon>
        <taxon>Marilutibacter</taxon>
    </lineage>
</organism>
<keyword evidence="2 11" id="KW-0813">Transport</keyword>
<dbReference type="Gene3D" id="2.170.130.10">
    <property type="entry name" value="TonB-dependent receptor, plug domain"/>
    <property type="match status" value="1"/>
</dbReference>
<name>A0A2U9T831_9GAMM</name>
<evidence type="ECO:0000256" key="4">
    <source>
        <dbReference type="ARBA" id="ARBA00022496"/>
    </source>
</evidence>
<keyword evidence="16" id="KW-0675">Receptor</keyword>
<evidence type="ECO:0000256" key="5">
    <source>
        <dbReference type="ARBA" id="ARBA00022692"/>
    </source>
</evidence>
<comment type="similarity">
    <text evidence="11 12">Belongs to the TonB-dependent receptor family.</text>
</comment>
<dbReference type="PANTHER" id="PTHR32552">
    <property type="entry name" value="FERRICHROME IRON RECEPTOR-RELATED"/>
    <property type="match status" value="1"/>
</dbReference>
<evidence type="ECO:0000256" key="10">
    <source>
        <dbReference type="ARBA" id="ARBA00023237"/>
    </source>
</evidence>
<dbReference type="RefSeq" id="WP_111266819.1">
    <property type="nucleotide sequence ID" value="NZ_CP029843.1"/>
</dbReference>
<keyword evidence="8 12" id="KW-0798">TonB box</keyword>
<keyword evidence="5 11" id="KW-0812">Transmembrane</keyword>
<dbReference type="InterPro" id="IPR012910">
    <property type="entry name" value="Plug_dom"/>
</dbReference>
<keyword evidence="9 11" id="KW-0472">Membrane</keyword>
<evidence type="ECO:0000256" key="6">
    <source>
        <dbReference type="ARBA" id="ARBA00023004"/>
    </source>
</evidence>
<keyword evidence="6" id="KW-0408">Iron</keyword>
<dbReference type="InterPro" id="IPR039426">
    <property type="entry name" value="TonB-dep_rcpt-like"/>
</dbReference>
<evidence type="ECO:0000256" key="11">
    <source>
        <dbReference type="PROSITE-ProRule" id="PRU01360"/>
    </source>
</evidence>
<feature type="chain" id="PRO_5016047195" evidence="13">
    <location>
        <begin position="43"/>
        <end position="889"/>
    </location>
</feature>
<evidence type="ECO:0000259" key="15">
    <source>
        <dbReference type="Pfam" id="PF07715"/>
    </source>
</evidence>
<evidence type="ECO:0000313" key="16">
    <source>
        <dbReference type="EMBL" id="AWV07732.1"/>
    </source>
</evidence>
<evidence type="ECO:0000256" key="1">
    <source>
        <dbReference type="ARBA" id="ARBA00004571"/>
    </source>
</evidence>
<evidence type="ECO:0000313" key="17">
    <source>
        <dbReference type="Proteomes" id="UP000249447"/>
    </source>
</evidence>
<dbReference type="Gene3D" id="2.40.170.20">
    <property type="entry name" value="TonB-dependent receptor, beta-barrel domain"/>
    <property type="match status" value="1"/>
</dbReference>
<keyword evidence="17" id="KW-1185">Reference proteome</keyword>
<dbReference type="InterPro" id="IPR000531">
    <property type="entry name" value="Beta-barrel_TonB"/>
</dbReference>
<gene>
    <name evidence="16" type="ORF">C9I47_2049</name>
</gene>
<dbReference type="InterPro" id="IPR037066">
    <property type="entry name" value="Plug_dom_sf"/>
</dbReference>
<dbReference type="Proteomes" id="UP000249447">
    <property type="component" value="Chromosome"/>
</dbReference>
<feature type="domain" description="TonB-dependent receptor plug" evidence="15">
    <location>
        <begin position="77"/>
        <end position="185"/>
    </location>
</feature>
<evidence type="ECO:0000256" key="2">
    <source>
        <dbReference type="ARBA" id="ARBA00022448"/>
    </source>
</evidence>
<evidence type="ECO:0000256" key="12">
    <source>
        <dbReference type="RuleBase" id="RU003357"/>
    </source>
</evidence>
<evidence type="ECO:0000256" key="13">
    <source>
        <dbReference type="SAM" id="SignalP"/>
    </source>
</evidence>
<accession>A0A2U9T831</accession>
<dbReference type="PROSITE" id="PS52016">
    <property type="entry name" value="TONB_DEPENDENT_REC_3"/>
    <property type="match status" value="1"/>
</dbReference>
<dbReference type="InterPro" id="IPR036942">
    <property type="entry name" value="Beta-barrel_TonB_sf"/>
</dbReference>